<name>A0A1G7PVB9_RHOCA</name>
<reference evidence="1 2" key="1">
    <citation type="submission" date="2016-10" db="EMBL/GenBank/DDBJ databases">
        <authorList>
            <person name="de Groot N.N."/>
        </authorList>
    </citation>
    <scope>NUCLEOTIDE SEQUENCE [LARGE SCALE GENOMIC DNA]</scope>
    <source>
        <strain evidence="2">DSM 938 / 37b4</strain>
    </source>
</reference>
<organism evidence="1 2">
    <name type="scientific">Rhodobacter capsulatus</name>
    <name type="common">Rhodopseudomonas capsulata</name>
    <dbReference type="NCBI Taxonomy" id="1061"/>
    <lineage>
        <taxon>Bacteria</taxon>
        <taxon>Pseudomonadati</taxon>
        <taxon>Pseudomonadota</taxon>
        <taxon>Alphaproteobacteria</taxon>
        <taxon>Rhodobacterales</taxon>
        <taxon>Rhodobacter group</taxon>
        <taxon>Rhodobacter</taxon>
    </lineage>
</organism>
<dbReference type="OrthoDB" id="3078668at2"/>
<evidence type="ECO:0008006" key="3">
    <source>
        <dbReference type="Google" id="ProtNLM"/>
    </source>
</evidence>
<dbReference type="InterPro" id="IPR006498">
    <property type="entry name" value="Tail_tube"/>
</dbReference>
<dbReference type="Pfam" id="PF04985">
    <property type="entry name" value="Phage_tube"/>
    <property type="match status" value="1"/>
</dbReference>
<dbReference type="EMBL" id="FNAY01000020">
    <property type="protein sequence ID" value="SDF90206.1"/>
    <property type="molecule type" value="Genomic_DNA"/>
</dbReference>
<proteinExistence type="predicted"/>
<dbReference type="AlphaFoldDB" id="A0A1G7PVB9"/>
<evidence type="ECO:0000313" key="1">
    <source>
        <dbReference type="EMBL" id="SDF90206.1"/>
    </source>
</evidence>
<sequence>MTQILRRFTAFVEGYDTRLEIEEITPPLVRDLAEEVKSGGMLAPMDAPLGLQKLEASMKLNSRQKALMKQAGITPGKFVSITFRVVSISEIDGSQQNEVLVIKGRLNVDGNSWSANSASTTDYKIGSINYYQHRVDGALLYEIDIVNCICIVDGVDQWADLRAGLGL</sequence>
<accession>A0A1G7PVB9</accession>
<dbReference type="RefSeq" id="WP_074555700.1">
    <property type="nucleotide sequence ID" value="NZ_CP119563.1"/>
</dbReference>
<dbReference type="Proteomes" id="UP000183812">
    <property type="component" value="Unassembled WGS sequence"/>
</dbReference>
<evidence type="ECO:0000313" key="2">
    <source>
        <dbReference type="Proteomes" id="UP000183812"/>
    </source>
</evidence>
<protein>
    <recommendedName>
        <fullName evidence="3">Phage major tail tube protein</fullName>
    </recommendedName>
</protein>
<gene>
    <name evidence="1" type="ORF">SAMN04244550_03061</name>
</gene>